<dbReference type="STRING" id="685588.A0A067SGA4"/>
<dbReference type="OrthoDB" id="432970at2759"/>
<keyword evidence="7" id="KW-1185">Reference proteome</keyword>
<dbReference type="Pfam" id="PF01753">
    <property type="entry name" value="zf-MYND"/>
    <property type="match status" value="1"/>
</dbReference>
<sequence>MTPAPGCSVCKKPDNGEVKIQRCSRCHSRFYCGRECQTADWPTHKAACGKTMQWYDRFRKCKDGSRHEGRLELITWPNAKEGTGWGQCFADEADDLRRKFEEEYDGDEGKFFKYWPQGFRWTCCGTDSGMKWGCDHHGSGSKPCTCDFCRMGKPLPDSVFNDDSATRHGLNLRRGPDPRSFNAGLATVAAASRTMMGLEM</sequence>
<evidence type="ECO:0000256" key="2">
    <source>
        <dbReference type="ARBA" id="ARBA00022771"/>
    </source>
</evidence>
<keyword evidence="2 4" id="KW-0863">Zinc-finger</keyword>
<dbReference type="AlphaFoldDB" id="A0A067SGA4"/>
<evidence type="ECO:0000256" key="1">
    <source>
        <dbReference type="ARBA" id="ARBA00022723"/>
    </source>
</evidence>
<keyword evidence="1" id="KW-0479">Metal-binding</keyword>
<organism evidence="6 7">
    <name type="scientific">Galerina marginata (strain CBS 339.88)</name>
    <dbReference type="NCBI Taxonomy" id="685588"/>
    <lineage>
        <taxon>Eukaryota</taxon>
        <taxon>Fungi</taxon>
        <taxon>Dikarya</taxon>
        <taxon>Basidiomycota</taxon>
        <taxon>Agaricomycotina</taxon>
        <taxon>Agaricomycetes</taxon>
        <taxon>Agaricomycetidae</taxon>
        <taxon>Agaricales</taxon>
        <taxon>Agaricineae</taxon>
        <taxon>Strophariaceae</taxon>
        <taxon>Galerina</taxon>
    </lineage>
</organism>
<dbReference type="GO" id="GO:0008270">
    <property type="term" value="F:zinc ion binding"/>
    <property type="evidence" value="ECO:0007669"/>
    <property type="project" value="UniProtKB-KW"/>
</dbReference>
<dbReference type="Gene3D" id="6.10.140.2220">
    <property type="match status" value="1"/>
</dbReference>
<dbReference type="PROSITE" id="PS50865">
    <property type="entry name" value="ZF_MYND_2"/>
    <property type="match status" value="1"/>
</dbReference>
<feature type="domain" description="MYND-type" evidence="5">
    <location>
        <begin position="7"/>
        <end position="48"/>
    </location>
</feature>
<keyword evidence="3" id="KW-0862">Zinc</keyword>
<dbReference type="EMBL" id="KL142399">
    <property type="protein sequence ID" value="KDR69935.1"/>
    <property type="molecule type" value="Genomic_DNA"/>
</dbReference>
<protein>
    <recommendedName>
        <fullName evidence="5">MYND-type domain-containing protein</fullName>
    </recommendedName>
</protein>
<dbReference type="PROSITE" id="PS01360">
    <property type="entry name" value="ZF_MYND_1"/>
    <property type="match status" value="1"/>
</dbReference>
<dbReference type="SUPFAM" id="SSF144232">
    <property type="entry name" value="HIT/MYND zinc finger-like"/>
    <property type="match status" value="1"/>
</dbReference>
<evidence type="ECO:0000259" key="5">
    <source>
        <dbReference type="PROSITE" id="PS50865"/>
    </source>
</evidence>
<name>A0A067SGA4_GALM3</name>
<dbReference type="HOGENOM" id="CLU_106805_0_0_1"/>
<evidence type="ECO:0000256" key="4">
    <source>
        <dbReference type="PROSITE-ProRule" id="PRU00134"/>
    </source>
</evidence>
<reference evidence="7" key="1">
    <citation type="journal article" date="2014" name="Proc. Natl. Acad. Sci. U.S.A.">
        <title>Extensive sampling of basidiomycete genomes demonstrates inadequacy of the white-rot/brown-rot paradigm for wood decay fungi.</title>
        <authorList>
            <person name="Riley R."/>
            <person name="Salamov A.A."/>
            <person name="Brown D.W."/>
            <person name="Nagy L.G."/>
            <person name="Floudas D."/>
            <person name="Held B.W."/>
            <person name="Levasseur A."/>
            <person name="Lombard V."/>
            <person name="Morin E."/>
            <person name="Otillar R."/>
            <person name="Lindquist E.A."/>
            <person name="Sun H."/>
            <person name="LaButti K.M."/>
            <person name="Schmutz J."/>
            <person name="Jabbour D."/>
            <person name="Luo H."/>
            <person name="Baker S.E."/>
            <person name="Pisabarro A.G."/>
            <person name="Walton J.D."/>
            <person name="Blanchette R.A."/>
            <person name="Henrissat B."/>
            <person name="Martin F."/>
            <person name="Cullen D."/>
            <person name="Hibbett D.S."/>
            <person name="Grigoriev I.V."/>
        </authorList>
    </citation>
    <scope>NUCLEOTIDE SEQUENCE [LARGE SCALE GENOMIC DNA]</scope>
    <source>
        <strain evidence="7">CBS 339.88</strain>
    </source>
</reference>
<proteinExistence type="predicted"/>
<dbReference type="Proteomes" id="UP000027222">
    <property type="component" value="Unassembled WGS sequence"/>
</dbReference>
<dbReference type="InterPro" id="IPR002893">
    <property type="entry name" value="Znf_MYND"/>
</dbReference>
<evidence type="ECO:0000313" key="7">
    <source>
        <dbReference type="Proteomes" id="UP000027222"/>
    </source>
</evidence>
<accession>A0A067SGA4</accession>
<evidence type="ECO:0000313" key="6">
    <source>
        <dbReference type="EMBL" id="KDR69935.1"/>
    </source>
</evidence>
<gene>
    <name evidence="6" type="ORF">GALMADRAFT_255247</name>
</gene>
<evidence type="ECO:0000256" key="3">
    <source>
        <dbReference type="ARBA" id="ARBA00022833"/>
    </source>
</evidence>